<dbReference type="InterPro" id="IPR027417">
    <property type="entry name" value="P-loop_NTPase"/>
</dbReference>
<dbReference type="Pfam" id="PF13086">
    <property type="entry name" value="AAA_11"/>
    <property type="match status" value="2"/>
</dbReference>
<keyword evidence="8" id="KW-0067">ATP-binding</keyword>
<feature type="region of interest" description="Disordered" evidence="11">
    <location>
        <begin position="1"/>
        <end position="40"/>
    </location>
</feature>
<keyword evidence="4" id="KW-0963">Cytoplasm</keyword>
<dbReference type="STRING" id="67767.A0A0J7L2B0"/>
<dbReference type="PANTHER" id="PTHR45418">
    <property type="entry name" value="CANCER/TESTIS ANTIGEN 55"/>
    <property type="match status" value="1"/>
</dbReference>
<dbReference type="Pfam" id="PF13087">
    <property type="entry name" value="AAA_12"/>
    <property type="match status" value="1"/>
</dbReference>
<dbReference type="GO" id="GO:0005737">
    <property type="term" value="C:cytoplasm"/>
    <property type="evidence" value="ECO:0007669"/>
    <property type="project" value="UniProtKB-SubCell"/>
</dbReference>
<feature type="domain" description="DNA2/NAM7 helicase-like C-terminal" evidence="13">
    <location>
        <begin position="1076"/>
        <end position="1269"/>
    </location>
</feature>
<gene>
    <name evidence="16" type="ORF">RF55_3129</name>
</gene>
<evidence type="ECO:0000259" key="14">
    <source>
        <dbReference type="Pfam" id="PF21634"/>
    </source>
</evidence>
<dbReference type="GO" id="GO:0016787">
    <property type="term" value="F:hydrolase activity"/>
    <property type="evidence" value="ECO:0007669"/>
    <property type="project" value="UniProtKB-KW"/>
</dbReference>
<dbReference type="InterPro" id="IPR049079">
    <property type="entry name" value="Mov-10_helical"/>
</dbReference>
<evidence type="ECO:0000313" key="16">
    <source>
        <dbReference type="EMBL" id="KMQ96574.1"/>
    </source>
</evidence>
<proteinExistence type="inferred from homology"/>
<keyword evidence="7 16" id="KW-0347">Helicase</keyword>
<evidence type="ECO:0000256" key="9">
    <source>
        <dbReference type="ARBA" id="ARBA00023158"/>
    </source>
</evidence>
<dbReference type="GO" id="GO:0003724">
    <property type="term" value="F:RNA helicase activity"/>
    <property type="evidence" value="ECO:0007669"/>
    <property type="project" value="UniProtKB-EC"/>
</dbReference>
<feature type="domain" description="DNA2/NAM7 helicase helicase" evidence="12">
    <location>
        <begin position="965"/>
        <end position="1041"/>
    </location>
</feature>
<evidence type="ECO:0000256" key="8">
    <source>
        <dbReference type="ARBA" id="ARBA00022840"/>
    </source>
</evidence>
<keyword evidence="17" id="KW-1185">Reference proteome</keyword>
<dbReference type="CDD" id="cd18808">
    <property type="entry name" value="SF1_C_Upf1"/>
    <property type="match status" value="1"/>
</dbReference>
<evidence type="ECO:0000256" key="11">
    <source>
        <dbReference type="SAM" id="MobiDB-lite"/>
    </source>
</evidence>
<sequence>MNSSTLSPSTLGHSTGQRTSESQDSELTSSATQTSKILNQMKAELQEQKQRKQFLKELHAKRVQSLRKELDYLKATEWRYQPIDRYVYLDKSKEEKNIDEIISRIEHAKEDADVGADVKEGKNIEEKKTLSKEGCYYKTGSITYVSENHGLIDNCYMYEKNDDMTSNLKVGDKIYYSMYLRDTNAEPKVRKIIYVIDDTWDNAYIKSKKDTIIHNRMISRSIVAKVTKREGRIAVVEPNNIRIDLSKVQSDFIPLIGDWLTLDSLVELNDNSTDLSGEVLEVDRIKSLRSKLDIGVITKYDPQNEVGVIDKCVIFHKRACEPGYIPRIGDKVPSKKSTELPVTTNISSILSDTNDLLNNKYGIIIDDELKFNLNIEEESTLIVSIRNNGSYTHMLRGGSFMSQKTVSQLSLESPTNTDINTVINSSESVTYTFKCKAKFVGVSEELFIFNFKDFKIGRTFHITVNAKNISKKTDSVSSRQTNNRNINIADLDEFNKSTCIPGVRPYKSPSFIQVRSGKFKIPQYIWNAVLNTMQSEKSQIEQNIAIGNQISCLLKPLSFQTYKERFHALLYLEEISQKLNLQRYSMESAVMRRHGDYLALEVPGLAEKRPSLLVGDRAIVSFKWDNSQGKLKYEGFIHRITGTEIFLKFNEKFHQEYNREDGQVTFKCSQTTIQRCHNAVNLALNRLGLDFLFPTKVVQKEPQFHLEEYDIEEKPSHTRVRHKHNESVPSNSIPSVSDVDSDNMKMSSKRHSVAERLLNTKTVELSSLEETQTSSARIETTRNFETNLSRNTNDNKTNIANTTVSRKTNETIACVDNEIEPYVAQIKKRKLNWFNKKLNYYQKEAVRNIIQGLARPLPYVIFGPPGTGKTVTLCESILQILAVIPESRLLVATPSNSSANLMAERLLDSNILKPGDLVRLIAHHCLGDDSIPERLLPYCATADLAAEGTANRFSHHENGPKVNCTMSVLGRHRITVGTCSALGLLYNMGFPRGHFSHVLIDEAGQATEPEIMIPLNFIHSEHGQVILAGDPLQLGPVVQSKVATYYGFDESFLSRLLQQFPYQRDPEGFEEFSYDPRLVTKLVMNYRSLPEILNLTNSLFYESELQPQISSENSEEAKLLKILRAELPERDGLSPPAVVFHGVNGENHRDTDSPSWYNLEEATQVYLYLLKLYKYGLEPDDIGIITPYQKQVLQIRDLLLELDLKLPKISSVEGFQGQERKVIILSTVRSCNDLINEDIKHALGFIASPKRLNVAITRSRALLIILGNPKLLASDPYWRNILTYCIDHDAYTGCNFLPSYITDLQ</sequence>
<dbReference type="EC" id="3.6.4.13" evidence="3"/>
<organism evidence="16 17">
    <name type="scientific">Lasius niger</name>
    <name type="common">Black garden ant</name>
    <dbReference type="NCBI Taxonomy" id="67767"/>
    <lineage>
        <taxon>Eukaryota</taxon>
        <taxon>Metazoa</taxon>
        <taxon>Ecdysozoa</taxon>
        <taxon>Arthropoda</taxon>
        <taxon>Hexapoda</taxon>
        <taxon>Insecta</taxon>
        <taxon>Pterygota</taxon>
        <taxon>Neoptera</taxon>
        <taxon>Endopterygota</taxon>
        <taxon>Hymenoptera</taxon>
        <taxon>Apocrita</taxon>
        <taxon>Aculeata</taxon>
        <taxon>Formicoidea</taxon>
        <taxon>Formicidae</taxon>
        <taxon>Formicinae</taxon>
        <taxon>Lasius</taxon>
        <taxon>Lasius</taxon>
    </lineage>
</organism>
<keyword evidence="9" id="KW-0943">RNA-mediated gene silencing</keyword>
<dbReference type="InterPro" id="IPR049080">
    <property type="entry name" value="MOV-10-like_beta-barrel"/>
</dbReference>
<dbReference type="PANTHER" id="PTHR45418:SF1">
    <property type="entry name" value="CANCER_TESTIS ANTIGEN 55"/>
    <property type="match status" value="1"/>
</dbReference>
<evidence type="ECO:0000256" key="3">
    <source>
        <dbReference type="ARBA" id="ARBA00012552"/>
    </source>
</evidence>
<dbReference type="GO" id="GO:0005524">
    <property type="term" value="F:ATP binding"/>
    <property type="evidence" value="ECO:0007669"/>
    <property type="project" value="UniProtKB-KW"/>
</dbReference>
<comment type="caution">
    <text evidence="16">The sequence shown here is derived from an EMBL/GenBank/DDBJ whole genome shotgun (WGS) entry which is preliminary data.</text>
</comment>
<feature type="domain" description="Helicase MOV-10-like beta-barrel" evidence="14">
    <location>
        <begin position="584"/>
        <end position="660"/>
    </location>
</feature>
<dbReference type="CDD" id="cd18078">
    <property type="entry name" value="DEXXQc_Mov10L1"/>
    <property type="match status" value="1"/>
</dbReference>
<keyword evidence="6" id="KW-0378">Hydrolase</keyword>
<dbReference type="InterPro" id="IPR041677">
    <property type="entry name" value="DNA2/NAM7_AAA_11"/>
</dbReference>
<dbReference type="OrthoDB" id="6513042at2759"/>
<evidence type="ECO:0000256" key="5">
    <source>
        <dbReference type="ARBA" id="ARBA00022741"/>
    </source>
</evidence>
<evidence type="ECO:0000259" key="15">
    <source>
        <dbReference type="Pfam" id="PF21635"/>
    </source>
</evidence>
<evidence type="ECO:0000259" key="12">
    <source>
        <dbReference type="Pfam" id="PF13086"/>
    </source>
</evidence>
<evidence type="ECO:0000259" key="13">
    <source>
        <dbReference type="Pfam" id="PF13087"/>
    </source>
</evidence>
<evidence type="ECO:0000256" key="1">
    <source>
        <dbReference type="ARBA" id="ARBA00004496"/>
    </source>
</evidence>
<comment type="subcellular location">
    <subcellularLocation>
        <location evidence="1">Cytoplasm</location>
    </subcellularLocation>
</comment>
<dbReference type="EMBL" id="LBMM01001287">
    <property type="protein sequence ID" value="KMQ96574.1"/>
    <property type="molecule type" value="Genomic_DNA"/>
</dbReference>
<feature type="domain" description="Helicase MOV-10 helical" evidence="15">
    <location>
        <begin position="517"/>
        <end position="575"/>
    </location>
</feature>
<protein>
    <recommendedName>
        <fullName evidence="3">RNA helicase</fullName>
        <ecNumber evidence="3">3.6.4.13</ecNumber>
    </recommendedName>
</protein>
<dbReference type="PaxDb" id="67767-A0A0J7L2B0"/>
<dbReference type="Gene3D" id="3.40.50.300">
    <property type="entry name" value="P-loop containing nucleotide triphosphate hydrolases"/>
    <property type="match status" value="2"/>
</dbReference>
<feature type="compositionally biased region" description="Polar residues" evidence="11">
    <location>
        <begin position="1"/>
        <end position="38"/>
    </location>
</feature>
<evidence type="ECO:0000313" key="17">
    <source>
        <dbReference type="Proteomes" id="UP000036403"/>
    </source>
</evidence>
<comment type="catalytic activity">
    <reaction evidence="10">
        <text>ATP + H2O = ADP + phosphate + H(+)</text>
        <dbReference type="Rhea" id="RHEA:13065"/>
        <dbReference type="ChEBI" id="CHEBI:15377"/>
        <dbReference type="ChEBI" id="CHEBI:15378"/>
        <dbReference type="ChEBI" id="CHEBI:30616"/>
        <dbReference type="ChEBI" id="CHEBI:43474"/>
        <dbReference type="ChEBI" id="CHEBI:456216"/>
        <dbReference type="EC" id="3.6.4.13"/>
    </reaction>
</comment>
<comment type="similarity">
    <text evidence="2">Belongs to the DNA2/NAM7 helicase family. SDE3 subfamily.</text>
</comment>
<dbReference type="Pfam" id="PF21635">
    <property type="entry name" value="Mov-10_helical"/>
    <property type="match status" value="1"/>
</dbReference>
<evidence type="ECO:0000256" key="4">
    <source>
        <dbReference type="ARBA" id="ARBA00022490"/>
    </source>
</evidence>
<reference evidence="16 17" key="1">
    <citation type="submission" date="2015-04" db="EMBL/GenBank/DDBJ databases">
        <title>Lasius niger genome sequencing.</title>
        <authorList>
            <person name="Konorov E.A."/>
            <person name="Nikitin M.A."/>
            <person name="Kirill M.V."/>
            <person name="Chang P."/>
        </authorList>
    </citation>
    <scope>NUCLEOTIDE SEQUENCE [LARGE SCALE GENOMIC DNA]</scope>
    <source>
        <tissue evidence="16">Whole</tissue>
    </source>
</reference>
<dbReference type="Proteomes" id="UP000036403">
    <property type="component" value="Unassembled WGS sequence"/>
</dbReference>
<keyword evidence="5" id="KW-0547">Nucleotide-binding</keyword>
<feature type="domain" description="DNA2/NAM7 helicase helicase" evidence="12">
    <location>
        <begin position="837"/>
        <end position="940"/>
    </location>
</feature>
<name>A0A0J7L2B0_LASNI</name>
<dbReference type="SUPFAM" id="SSF52540">
    <property type="entry name" value="P-loop containing nucleoside triphosphate hydrolases"/>
    <property type="match status" value="1"/>
</dbReference>
<dbReference type="InterPro" id="IPR041679">
    <property type="entry name" value="DNA2/NAM7-like_C"/>
</dbReference>
<evidence type="ECO:0000256" key="6">
    <source>
        <dbReference type="ARBA" id="ARBA00022801"/>
    </source>
</evidence>
<feature type="region of interest" description="Disordered" evidence="11">
    <location>
        <begin position="714"/>
        <end position="743"/>
    </location>
</feature>
<dbReference type="InterPro" id="IPR047187">
    <property type="entry name" value="SF1_C_Upf1"/>
</dbReference>
<evidence type="ECO:0000256" key="10">
    <source>
        <dbReference type="ARBA" id="ARBA00047984"/>
    </source>
</evidence>
<accession>A0A0J7L2B0</accession>
<dbReference type="GO" id="GO:0031047">
    <property type="term" value="P:regulatory ncRNA-mediated gene silencing"/>
    <property type="evidence" value="ECO:0007669"/>
    <property type="project" value="UniProtKB-KW"/>
</dbReference>
<dbReference type="Pfam" id="PF21634">
    <property type="entry name" value="MOV-10_beta-barrel"/>
    <property type="match status" value="1"/>
</dbReference>
<evidence type="ECO:0000256" key="2">
    <source>
        <dbReference type="ARBA" id="ARBA00005601"/>
    </source>
</evidence>
<evidence type="ECO:0000256" key="7">
    <source>
        <dbReference type="ARBA" id="ARBA00022806"/>
    </source>
</evidence>